<evidence type="ECO:0000313" key="1">
    <source>
        <dbReference type="EMBL" id="MBW89613.1"/>
    </source>
</evidence>
<proteinExistence type="predicted"/>
<reference evidence="1" key="1">
    <citation type="submission" date="2018-02" db="EMBL/GenBank/DDBJ databases">
        <title>Rhizophora mucronata_Transcriptome.</title>
        <authorList>
            <person name="Meera S.P."/>
            <person name="Sreeshan A."/>
            <person name="Augustine A."/>
        </authorList>
    </citation>
    <scope>NUCLEOTIDE SEQUENCE</scope>
    <source>
        <tissue evidence="1">Leaf</tissue>
    </source>
</reference>
<dbReference type="AlphaFoldDB" id="A0A2P2J818"/>
<accession>A0A2P2J818</accession>
<protein>
    <submittedName>
        <fullName evidence="1">Uncharacterized protein</fullName>
    </submittedName>
</protein>
<dbReference type="EMBL" id="GGEC01009130">
    <property type="protein sequence ID" value="MBW89613.1"/>
    <property type="molecule type" value="Transcribed_RNA"/>
</dbReference>
<name>A0A2P2J818_RHIMU</name>
<organism evidence="1">
    <name type="scientific">Rhizophora mucronata</name>
    <name type="common">Asiatic mangrove</name>
    <dbReference type="NCBI Taxonomy" id="61149"/>
    <lineage>
        <taxon>Eukaryota</taxon>
        <taxon>Viridiplantae</taxon>
        <taxon>Streptophyta</taxon>
        <taxon>Embryophyta</taxon>
        <taxon>Tracheophyta</taxon>
        <taxon>Spermatophyta</taxon>
        <taxon>Magnoliopsida</taxon>
        <taxon>eudicotyledons</taxon>
        <taxon>Gunneridae</taxon>
        <taxon>Pentapetalae</taxon>
        <taxon>rosids</taxon>
        <taxon>fabids</taxon>
        <taxon>Malpighiales</taxon>
        <taxon>Rhizophoraceae</taxon>
        <taxon>Rhizophora</taxon>
    </lineage>
</organism>
<sequence>MTKDFSFDIKDPMCHAKKQIKERRKK</sequence>